<dbReference type="PANTHER" id="PTHR35526:SF3">
    <property type="entry name" value="ANTI-SIGMA-F FACTOR RSBW"/>
    <property type="match status" value="1"/>
</dbReference>
<evidence type="ECO:0000313" key="4">
    <source>
        <dbReference type="Proteomes" id="UP000433406"/>
    </source>
</evidence>
<dbReference type="GO" id="GO:0004674">
    <property type="term" value="F:protein serine/threonine kinase activity"/>
    <property type="evidence" value="ECO:0007669"/>
    <property type="project" value="UniProtKB-KW"/>
</dbReference>
<evidence type="ECO:0000259" key="2">
    <source>
        <dbReference type="Pfam" id="PF13581"/>
    </source>
</evidence>
<protein>
    <recommendedName>
        <fullName evidence="2">Histidine kinase/HSP90-like ATPase domain-containing protein</fullName>
    </recommendedName>
</protein>
<dbReference type="InterPro" id="IPR050267">
    <property type="entry name" value="Anti-sigma-factor_SerPK"/>
</dbReference>
<accession>A0A6I3JFX1</accession>
<dbReference type="CDD" id="cd16936">
    <property type="entry name" value="HATPase_RsbW-like"/>
    <property type="match status" value="1"/>
</dbReference>
<organism evidence="3 4">
    <name type="scientific">Nocardioides marmotae</name>
    <dbReference type="NCBI Taxonomy" id="2663857"/>
    <lineage>
        <taxon>Bacteria</taxon>
        <taxon>Bacillati</taxon>
        <taxon>Actinomycetota</taxon>
        <taxon>Actinomycetes</taxon>
        <taxon>Propionibacteriales</taxon>
        <taxon>Nocardioidaceae</taxon>
        <taxon>Nocardioides</taxon>
    </lineage>
</organism>
<proteinExistence type="predicted"/>
<dbReference type="Proteomes" id="UP000433406">
    <property type="component" value="Unassembled WGS sequence"/>
</dbReference>
<dbReference type="SUPFAM" id="SSF55874">
    <property type="entry name" value="ATPase domain of HSP90 chaperone/DNA topoisomerase II/histidine kinase"/>
    <property type="match status" value="1"/>
</dbReference>
<dbReference type="EMBL" id="WLCI01000019">
    <property type="protein sequence ID" value="MTB96935.1"/>
    <property type="molecule type" value="Genomic_DNA"/>
</dbReference>
<keyword evidence="4" id="KW-1185">Reference proteome</keyword>
<reference evidence="3 4" key="1">
    <citation type="submission" date="2019-10" db="EMBL/GenBank/DDBJ databases">
        <title>Nocardioides novel species isolated from the excrement of Marmot.</title>
        <authorList>
            <person name="Zhang G."/>
        </authorList>
    </citation>
    <scope>NUCLEOTIDE SEQUENCE [LARGE SCALE GENOMIC DNA]</scope>
    <source>
        <strain evidence="4">zg-579</strain>
    </source>
</reference>
<dbReference type="InterPro" id="IPR003594">
    <property type="entry name" value="HATPase_dom"/>
</dbReference>
<keyword evidence="1" id="KW-0418">Kinase</keyword>
<comment type="caution">
    <text evidence="3">The sequence shown here is derived from an EMBL/GenBank/DDBJ whole genome shotgun (WGS) entry which is preliminary data.</text>
</comment>
<dbReference type="PANTHER" id="PTHR35526">
    <property type="entry name" value="ANTI-SIGMA-F FACTOR RSBW-RELATED"/>
    <property type="match status" value="1"/>
</dbReference>
<dbReference type="Pfam" id="PF13581">
    <property type="entry name" value="HATPase_c_2"/>
    <property type="match status" value="1"/>
</dbReference>
<evidence type="ECO:0000256" key="1">
    <source>
        <dbReference type="ARBA" id="ARBA00022527"/>
    </source>
</evidence>
<sequence length="130" mass="13969">MSSGDVRSYQLPFELAAATAARHQLHDFLTQAGVPAQIVSDAALVVSELVTNGVEHGRSDDDAIHVSWWVDDSMLTLCVRDDGSEAEPMITQVDMYAPRGRGLALVASICQSLQIDRSEGTQITATLKLG</sequence>
<keyword evidence="1" id="KW-0808">Transferase</keyword>
<dbReference type="AlphaFoldDB" id="A0A6I3JFX1"/>
<name>A0A6I3JFX1_9ACTN</name>
<keyword evidence="1" id="KW-0723">Serine/threonine-protein kinase</keyword>
<dbReference type="InterPro" id="IPR036890">
    <property type="entry name" value="HATPase_C_sf"/>
</dbReference>
<dbReference type="RefSeq" id="WP_154616701.1">
    <property type="nucleotide sequence ID" value="NZ_CP053660.1"/>
</dbReference>
<evidence type="ECO:0000313" key="3">
    <source>
        <dbReference type="EMBL" id="MTB96935.1"/>
    </source>
</evidence>
<dbReference type="Gene3D" id="3.30.565.10">
    <property type="entry name" value="Histidine kinase-like ATPase, C-terminal domain"/>
    <property type="match status" value="1"/>
</dbReference>
<gene>
    <name evidence="3" type="ORF">GGQ22_17810</name>
</gene>
<feature type="domain" description="Histidine kinase/HSP90-like ATPase" evidence="2">
    <location>
        <begin position="12"/>
        <end position="126"/>
    </location>
</feature>